<proteinExistence type="predicted"/>
<feature type="domain" description="N-acyl amino acid synthase FeeM catalytic core" evidence="1">
    <location>
        <begin position="54"/>
        <end position="218"/>
    </location>
</feature>
<evidence type="ECO:0000313" key="3">
    <source>
        <dbReference type="Proteomes" id="UP000613160"/>
    </source>
</evidence>
<name>A0A916Y7W4_9HYPH</name>
<evidence type="ECO:0000259" key="1">
    <source>
        <dbReference type="Pfam" id="PF21926"/>
    </source>
</evidence>
<sequence length="258" mass="28483">MDHTLSSFPIGEQLQHEPVFEPAAKAPPARRVGSATRCDEYIARLAVDDSVKDDAFRLRYRSYVAGQHIEPNISGRFKDIYDDMPNASTIVIYDRGVAVASVRTCTLARGTDLTSPARDAFRKEVDELLGRDAGSPFSGRGIEVTRLVRSPEAENNQGLVFLLYRMAGYIALCAHSQVHLACIRENHTPFYRRLGYEAASELRPYPGLSCPMRLMASDRERYDSVRLAVPAMDPLAGRTGNLSAFFEGGPVTLSVRGA</sequence>
<dbReference type="InterPro" id="IPR016181">
    <property type="entry name" value="Acyl_CoA_acyltransferase"/>
</dbReference>
<reference evidence="2" key="2">
    <citation type="submission" date="2020-09" db="EMBL/GenBank/DDBJ databases">
        <authorList>
            <person name="Sun Q."/>
            <person name="Zhou Y."/>
        </authorList>
    </citation>
    <scope>NUCLEOTIDE SEQUENCE</scope>
    <source>
        <strain evidence="2">CGMCC 1.15493</strain>
    </source>
</reference>
<dbReference type="EMBL" id="BMJJ01000012">
    <property type="protein sequence ID" value="GGD34513.1"/>
    <property type="molecule type" value="Genomic_DNA"/>
</dbReference>
<dbReference type="Pfam" id="PF21926">
    <property type="entry name" value="FeeM"/>
    <property type="match status" value="1"/>
</dbReference>
<dbReference type="AlphaFoldDB" id="A0A916Y7W4"/>
<dbReference type="InterPro" id="IPR054597">
    <property type="entry name" value="FeeM_cat"/>
</dbReference>
<dbReference type="Gene3D" id="3.40.630.30">
    <property type="match status" value="1"/>
</dbReference>
<dbReference type="Proteomes" id="UP000613160">
    <property type="component" value="Unassembled WGS sequence"/>
</dbReference>
<dbReference type="SUPFAM" id="SSF55729">
    <property type="entry name" value="Acyl-CoA N-acyltransferases (Nat)"/>
    <property type="match status" value="1"/>
</dbReference>
<reference evidence="2" key="1">
    <citation type="journal article" date="2014" name="Int. J. Syst. Evol. Microbiol.">
        <title>Complete genome sequence of Corynebacterium casei LMG S-19264T (=DSM 44701T), isolated from a smear-ripened cheese.</title>
        <authorList>
            <consortium name="US DOE Joint Genome Institute (JGI-PGF)"/>
            <person name="Walter F."/>
            <person name="Albersmeier A."/>
            <person name="Kalinowski J."/>
            <person name="Ruckert C."/>
        </authorList>
    </citation>
    <scope>NUCLEOTIDE SEQUENCE</scope>
    <source>
        <strain evidence="2">CGMCC 1.15493</strain>
    </source>
</reference>
<comment type="caution">
    <text evidence="2">The sequence shown here is derived from an EMBL/GenBank/DDBJ whole genome shotgun (WGS) entry which is preliminary data.</text>
</comment>
<organism evidence="2 3">
    <name type="scientific">Aureimonas glaciei</name>
    <dbReference type="NCBI Taxonomy" id="1776957"/>
    <lineage>
        <taxon>Bacteria</taxon>
        <taxon>Pseudomonadati</taxon>
        <taxon>Pseudomonadota</taxon>
        <taxon>Alphaproteobacteria</taxon>
        <taxon>Hyphomicrobiales</taxon>
        <taxon>Aurantimonadaceae</taxon>
        <taxon>Aureimonas</taxon>
    </lineage>
</organism>
<accession>A0A916Y7W4</accession>
<gene>
    <name evidence="2" type="ORF">GCM10011335_41960</name>
</gene>
<dbReference type="RefSeq" id="WP_188854421.1">
    <property type="nucleotide sequence ID" value="NZ_BMJJ01000012.1"/>
</dbReference>
<protein>
    <recommendedName>
        <fullName evidence="1">N-acyl amino acid synthase FeeM catalytic core domain-containing protein</fullName>
    </recommendedName>
</protein>
<keyword evidence="3" id="KW-1185">Reference proteome</keyword>
<evidence type="ECO:0000313" key="2">
    <source>
        <dbReference type="EMBL" id="GGD34513.1"/>
    </source>
</evidence>